<feature type="domain" description="NAD-dependent epimerase/dehydratase" evidence="1">
    <location>
        <begin position="12"/>
        <end position="249"/>
    </location>
</feature>
<dbReference type="InterPro" id="IPR036291">
    <property type="entry name" value="NAD(P)-bd_dom_sf"/>
</dbReference>
<dbReference type="Pfam" id="PF01370">
    <property type="entry name" value="Epimerase"/>
    <property type="match status" value="1"/>
</dbReference>
<organism evidence="2 3">
    <name type="scientific">Crateriforma conspicua</name>
    <dbReference type="NCBI Taxonomy" id="2527996"/>
    <lineage>
        <taxon>Bacteria</taxon>
        <taxon>Pseudomonadati</taxon>
        <taxon>Planctomycetota</taxon>
        <taxon>Planctomycetia</taxon>
        <taxon>Planctomycetales</taxon>
        <taxon>Planctomycetaceae</taxon>
        <taxon>Crateriforma</taxon>
    </lineage>
</organism>
<comment type="caution">
    <text evidence="2">The sequence shown here is derived from an EMBL/GenBank/DDBJ whole genome shotgun (WGS) entry which is preliminary data.</text>
</comment>
<dbReference type="Proteomes" id="UP000317238">
    <property type="component" value="Unassembled WGS sequence"/>
</dbReference>
<dbReference type="PANTHER" id="PTHR43245">
    <property type="entry name" value="BIFUNCTIONAL POLYMYXIN RESISTANCE PROTEIN ARNA"/>
    <property type="match status" value="1"/>
</dbReference>
<dbReference type="RefSeq" id="WP_145299331.1">
    <property type="nucleotide sequence ID" value="NZ_CP036319.1"/>
</dbReference>
<gene>
    <name evidence="2" type="primary">strE_1</name>
    <name evidence="2" type="ORF">Pan14r_17530</name>
</gene>
<sequence length="355" mass="39604">MKEQHQQDRPAVIVTGSSGLLGGPVCRRLAEEGYEVFGFDRVGLPEPPKHLRHVHDIECDVTSYANVQGALRKVHERTGGRLASVVHMAAYYDFSGADSDLYREVTVNGTDRLLNGLSDFRLEQFIFTSTMLVHRPCAVGDRIREDSPLQAQWAYPESKIATERLIREGHPSVSSVFLRIAGVYTDYGRQPTLVQQIKRIAEKDFQGHFYPGDGDNGQSAVHVDDAVEAIVRTVNRRERIEPKTAILIGEPDPPSYGELQDRIGQQLHGEDWATVQIPKAVAKVGAAVNDTVSGGESFIKPYMVDMADDHYALDISRAEELLGWKPKHDLRETLAGIVQMAQQNPEHFRKQNGLD</sequence>
<dbReference type="SUPFAM" id="SSF51735">
    <property type="entry name" value="NAD(P)-binding Rossmann-fold domains"/>
    <property type="match status" value="1"/>
</dbReference>
<dbReference type="GO" id="GO:0008460">
    <property type="term" value="F:dTDP-glucose 4,6-dehydratase activity"/>
    <property type="evidence" value="ECO:0007669"/>
    <property type="project" value="UniProtKB-EC"/>
</dbReference>
<keyword evidence="3" id="KW-1185">Reference proteome</keyword>
<dbReference type="InterPro" id="IPR050177">
    <property type="entry name" value="Lipid_A_modif_metabolic_enz"/>
</dbReference>
<proteinExistence type="predicted"/>
<dbReference type="InterPro" id="IPR001509">
    <property type="entry name" value="Epimerase_deHydtase"/>
</dbReference>
<dbReference type="Gene3D" id="3.40.50.720">
    <property type="entry name" value="NAD(P)-binding Rossmann-like Domain"/>
    <property type="match status" value="1"/>
</dbReference>
<reference evidence="2 3" key="1">
    <citation type="submission" date="2019-02" db="EMBL/GenBank/DDBJ databases">
        <title>Deep-cultivation of Planctomycetes and their phenomic and genomic characterization uncovers novel biology.</title>
        <authorList>
            <person name="Wiegand S."/>
            <person name="Jogler M."/>
            <person name="Boedeker C."/>
            <person name="Pinto D."/>
            <person name="Vollmers J."/>
            <person name="Rivas-Marin E."/>
            <person name="Kohn T."/>
            <person name="Peeters S.H."/>
            <person name="Heuer A."/>
            <person name="Rast P."/>
            <person name="Oberbeckmann S."/>
            <person name="Bunk B."/>
            <person name="Jeske O."/>
            <person name="Meyerdierks A."/>
            <person name="Storesund J.E."/>
            <person name="Kallscheuer N."/>
            <person name="Luecker S."/>
            <person name="Lage O.M."/>
            <person name="Pohl T."/>
            <person name="Merkel B.J."/>
            <person name="Hornburger P."/>
            <person name="Mueller R.-W."/>
            <person name="Bruemmer F."/>
            <person name="Labrenz M."/>
            <person name="Spormann A.M."/>
            <person name="Op Den Camp H."/>
            <person name="Overmann J."/>
            <person name="Amann R."/>
            <person name="Jetten M.S.M."/>
            <person name="Mascher T."/>
            <person name="Medema M.H."/>
            <person name="Devos D.P."/>
            <person name="Kaster A.-K."/>
            <person name="Ovreas L."/>
            <person name="Rohde M."/>
            <person name="Galperin M.Y."/>
            <person name="Jogler C."/>
        </authorList>
    </citation>
    <scope>NUCLEOTIDE SEQUENCE [LARGE SCALE GENOMIC DNA]</scope>
    <source>
        <strain evidence="2 3">Pan14r</strain>
    </source>
</reference>
<dbReference type="AlphaFoldDB" id="A0A5C5Y127"/>
<keyword evidence="2" id="KW-0456">Lyase</keyword>
<name>A0A5C5Y127_9PLAN</name>
<evidence type="ECO:0000313" key="2">
    <source>
        <dbReference type="EMBL" id="TWT69466.1"/>
    </source>
</evidence>
<evidence type="ECO:0000313" key="3">
    <source>
        <dbReference type="Proteomes" id="UP000317238"/>
    </source>
</evidence>
<dbReference type="EMBL" id="SJPL01000001">
    <property type="protein sequence ID" value="TWT69466.1"/>
    <property type="molecule type" value="Genomic_DNA"/>
</dbReference>
<accession>A0A5C5Y127</accession>
<protein>
    <submittedName>
        <fullName evidence="2">dTDP-glucose 4,6-dehydratase</fullName>
        <ecNumber evidence="2">4.2.1.46</ecNumber>
    </submittedName>
</protein>
<dbReference type="EC" id="4.2.1.46" evidence="2"/>
<evidence type="ECO:0000259" key="1">
    <source>
        <dbReference type="Pfam" id="PF01370"/>
    </source>
</evidence>
<dbReference type="OrthoDB" id="9814124at2"/>